<dbReference type="NCBIfam" id="TIGR00533">
    <property type="entry name" value="HMG_CoA_R_NADP"/>
    <property type="match status" value="1"/>
</dbReference>
<evidence type="ECO:0000256" key="7">
    <source>
        <dbReference type="ARBA" id="ARBA00023002"/>
    </source>
</evidence>
<dbReference type="SUPFAM" id="SSF55035">
    <property type="entry name" value="NAD-binding domain of HMG-CoA reductase"/>
    <property type="match status" value="1"/>
</dbReference>
<keyword evidence="8 9" id="KW-0472">Membrane</keyword>
<accession>A0AAD7JSK6</accession>
<comment type="caution">
    <text evidence="12">The sequence shown here is derived from an EMBL/GenBank/DDBJ whole genome shotgun (WGS) entry which is preliminary data.</text>
</comment>
<comment type="pathway">
    <text evidence="9">Metabolic intermediate biosynthesis; (R)-mevalonate biosynthesis; (R)-mevalonate from acetyl-CoA: step 3/3.</text>
</comment>
<dbReference type="FunFam" id="3.30.70.420:FF:000001">
    <property type="entry name" value="3-hydroxy-3-methylglutaryl coenzyme A reductase"/>
    <property type="match status" value="1"/>
</dbReference>
<dbReference type="FunFam" id="1.10.3270.10:FF:000001">
    <property type="entry name" value="3-hydroxy-3-methylglutaryl coenzyme A reductase"/>
    <property type="match status" value="1"/>
</dbReference>
<evidence type="ECO:0000256" key="4">
    <source>
        <dbReference type="ARBA" id="ARBA00022824"/>
    </source>
</evidence>
<feature type="transmembrane region" description="Helical" evidence="9">
    <location>
        <begin position="12"/>
        <end position="32"/>
    </location>
</feature>
<dbReference type="PRINTS" id="PR00071">
    <property type="entry name" value="HMGCOARDTASE"/>
</dbReference>
<dbReference type="Pfam" id="PF12349">
    <property type="entry name" value="Sterol-sensing"/>
    <property type="match status" value="1"/>
</dbReference>
<dbReference type="PROSITE" id="PS50065">
    <property type="entry name" value="HMG_COA_REDUCTASE_4"/>
    <property type="match status" value="1"/>
</dbReference>
<dbReference type="GO" id="GO:0008299">
    <property type="term" value="P:isoprenoid biosynthetic process"/>
    <property type="evidence" value="ECO:0007669"/>
    <property type="project" value="InterPro"/>
</dbReference>
<dbReference type="GO" id="GO:0005778">
    <property type="term" value="C:peroxisomal membrane"/>
    <property type="evidence" value="ECO:0007669"/>
    <property type="project" value="TreeGrafter"/>
</dbReference>
<dbReference type="InterPro" id="IPR023076">
    <property type="entry name" value="HMG_CoA_Rdtase_CS"/>
</dbReference>
<feature type="transmembrane region" description="Helical" evidence="9">
    <location>
        <begin position="185"/>
        <end position="207"/>
    </location>
</feature>
<dbReference type="EMBL" id="JARJLG010000027">
    <property type="protein sequence ID" value="KAJ7768621.1"/>
    <property type="molecule type" value="Genomic_DNA"/>
</dbReference>
<feature type="compositionally biased region" description="Basic and acidic residues" evidence="10">
    <location>
        <begin position="594"/>
        <end position="616"/>
    </location>
</feature>
<evidence type="ECO:0000256" key="1">
    <source>
        <dbReference type="ARBA" id="ARBA00004477"/>
    </source>
</evidence>
<evidence type="ECO:0000256" key="3">
    <source>
        <dbReference type="ARBA" id="ARBA00022692"/>
    </source>
</evidence>
<dbReference type="Pfam" id="PF00368">
    <property type="entry name" value="HMG-CoA_red"/>
    <property type="match status" value="1"/>
</dbReference>
<evidence type="ECO:0000256" key="6">
    <source>
        <dbReference type="ARBA" id="ARBA00022989"/>
    </source>
</evidence>
<feature type="region of interest" description="Disordered" evidence="10">
    <location>
        <begin position="674"/>
        <end position="710"/>
    </location>
</feature>
<keyword evidence="4 9" id="KW-0256">Endoplasmic reticulum</keyword>
<sequence length="1169" mass="122783">MRTVLKPLAIHAAYSPIETIVFLSIVGTLAYLHVLNAVKHSAFFAAPGPLRPAYALYMHDWLPVREAVWREDAAIPRMDLQPLHFTGPRLETASIENATRHIAGAYPGFSHLQENANGGWTQTIRVSGEFVARPLPQDSWGIAYEVEEPGEAIAEMRSGKWVAYALRALVVRFYDLAKKAPTPDILLILTGYILMHTTFFLLVARARALGSSFFLPLAIISSSVLALLLTLPLAMLLRIPMHPVVLTEALPFLVCTVGFDKPLRLARAVFTHPRALPRTSSARTSALRPTTTPAGEVVLDALSATYYPILRDYILEIAVLALGASARVAGLSEVCALAALLLALDCVAMCTFLAAILAVMVEVRRVKAATPPNSTPPARSFSSRVFGPKGTALASPSPSATDTSGAEDGNGATIANPVARLKLLLLVSFLVIHVLNVSAPLTAPPRAFVSSSVSGGTTPLDPALLAALAPSAPVSASVPSPSSGTGAEDDAAAPRLLIRVRAPLTLRAVRPGSRRRQFQSHLEGALSAWTRLVGDPVLSKALVVVLALSLVLNAFLIRGVAVAGAGVRVGGGGGGGGVRFVERAQVQEVSAPGRDGRKEEKEVQEEKREAKKDAQDGWARDIAALSISTQLQPQPEPLLAPTTPISVVHAQTPLPSAGVMPTFSLDDVDRRLRVRGRGLKGRSKTPGRRITSSSDSSGSDAPDAQDAEPRPLPELIDLLAAAPKSGGLREMTDEEVVRLSQAGKVQGYALEKVLAPAQEPTGLERAVRVRRALVSRASLTQTLETSDVPYENYDYGKVLGACCENVVGYIPIPLGIAGPLTIDGVSFHIPMATAEGTLVASTSRGAKALNAGGGVTTVLTQDAMTRGPAIDFPSIVEAARAKAWIASPEGHGALKAAFEGTSRFARLTSLKTAMAGRTLFVRFATATGDAMGMNMISKGTEKALEVMQNEFPEMVVLALSGNYCTDKKPAAMNWIEGRGKSVIAEAVVPGSVVKSVLKTTVEALCNLNMKKNLVGSAMAGSIGGFNAHAANILTAIFLATGQDPAQNVVSSNCMTLMEPTNDGQDLLMTVSMPSIEVGTVGGGTVLSPQGAVLEMLGLRGPHPSSPGQNAQGLARVIAASVMAGELSLMSALAAGHLIRAHMVHNRSAPPTPGVERPVAGSLPEVPART</sequence>
<dbReference type="AlphaFoldDB" id="A0AAD7JSK6"/>
<keyword evidence="7 9" id="KW-0560">Oxidoreductase</keyword>
<dbReference type="InterPro" id="IPR053958">
    <property type="entry name" value="HMGCR/SNAP/NPC1-like_SSD"/>
</dbReference>
<evidence type="ECO:0000256" key="8">
    <source>
        <dbReference type="ARBA" id="ARBA00023136"/>
    </source>
</evidence>
<evidence type="ECO:0000256" key="5">
    <source>
        <dbReference type="ARBA" id="ARBA00022857"/>
    </source>
</evidence>
<dbReference type="PROSITE" id="PS50156">
    <property type="entry name" value="SSD"/>
    <property type="match status" value="1"/>
</dbReference>
<dbReference type="GO" id="GO:0005789">
    <property type="term" value="C:endoplasmic reticulum membrane"/>
    <property type="evidence" value="ECO:0007669"/>
    <property type="project" value="UniProtKB-SubCell"/>
</dbReference>
<dbReference type="PANTHER" id="PTHR10572">
    <property type="entry name" value="3-HYDROXY-3-METHYLGLUTARYL-COENZYME A REDUCTASE"/>
    <property type="match status" value="1"/>
</dbReference>
<keyword evidence="5 9" id="KW-0521">NADP</keyword>
<comment type="subcellular location">
    <subcellularLocation>
        <location evidence="1 9">Endoplasmic reticulum membrane</location>
        <topology evidence="1 9">Multi-pass membrane protein</topology>
    </subcellularLocation>
</comment>
<protein>
    <recommendedName>
        <fullName evidence="9">3-hydroxy-3-methylglutaryl coenzyme A reductase</fullName>
        <shortName evidence="9">HMG-CoA reductase</shortName>
        <ecNumber evidence="9">1.1.1.34</ecNumber>
    </recommendedName>
</protein>
<dbReference type="InterPro" id="IPR023074">
    <property type="entry name" value="HMG_CoA_Rdtase_cat_sf"/>
</dbReference>
<dbReference type="InterPro" id="IPR023282">
    <property type="entry name" value="HMG_CoA_Rdtase_N"/>
</dbReference>
<name>A0AAD7JSK6_9AGAR</name>
<organism evidence="12 13">
    <name type="scientific">Mycena maculata</name>
    <dbReference type="NCBI Taxonomy" id="230809"/>
    <lineage>
        <taxon>Eukaryota</taxon>
        <taxon>Fungi</taxon>
        <taxon>Dikarya</taxon>
        <taxon>Basidiomycota</taxon>
        <taxon>Agaricomycotina</taxon>
        <taxon>Agaricomycetes</taxon>
        <taxon>Agaricomycetidae</taxon>
        <taxon>Agaricales</taxon>
        <taxon>Marasmiineae</taxon>
        <taxon>Mycenaceae</taxon>
        <taxon>Mycena</taxon>
    </lineage>
</organism>
<dbReference type="Gene3D" id="3.30.70.420">
    <property type="entry name" value="Hydroxymethylglutaryl-CoA reductase, class I/II, NAD/NADP-binding domain"/>
    <property type="match status" value="1"/>
</dbReference>
<dbReference type="Proteomes" id="UP001215280">
    <property type="component" value="Unassembled WGS sequence"/>
</dbReference>
<dbReference type="PROSITE" id="PS00066">
    <property type="entry name" value="HMG_COA_REDUCTASE_1"/>
    <property type="match status" value="1"/>
</dbReference>
<feature type="region of interest" description="Disordered" evidence="10">
    <location>
        <begin position="1146"/>
        <end position="1169"/>
    </location>
</feature>
<dbReference type="EC" id="1.1.1.34" evidence="9"/>
<dbReference type="CDD" id="cd00643">
    <property type="entry name" value="HMG-CoA_reductase_classI"/>
    <property type="match status" value="1"/>
</dbReference>
<comment type="similarity">
    <text evidence="2 9">Belongs to the HMG-CoA reductase family.</text>
</comment>
<feature type="domain" description="SSD" evidence="11">
    <location>
        <begin position="184"/>
        <end position="359"/>
    </location>
</feature>
<keyword evidence="13" id="KW-1185">Reference proteome</keyword>
<dbReference type="InterPro" id="IPR000731">
    <property type="entry name" value="SSD"/>
</dbReference>
<dbReference type="GO" id="GO:0015936">
    <property type="term" value="P:coenzyme A metabolic process"/>
    <property type="evidence" value="ECO:0007669"/>
    <property type="project" value="InterPro"/>
</dbReference>
<evidence type="ECO:0000256" key="9">
    <source>
        <dbReference type="RuleBase" id="RU361219"/>
    </source>
</evidence>
<dbReference type="GO" id="GO:0004420">
    <property type="term" value="F:hydroxymethylglutaryl-CoA reductase (NADPH) activity"/>
    <property type="evidence" value="ECO:0007669"/>
    <property type="project" value="UniProtKB-EC"/>
</dbReference>
<dbReference type="PROSITE" id="PS01192">
    <property type="entry name" value="HMG_COA_REDUCTASE_3"/>
    <property type="match status" value="1"/>
</dbReference>
<dbReference type="GO" id="GO:0006696">
    <property type="term" value="P:ergosterol biosynthetic process"/>
    <property type="evidence" value="ECO:0007669"/>
    <property type="project" value="TreeGrafter"/>
</dbReference>
<proteinExistence type="inferred from homology"/>
<dbReference type="InterPro" id="IPR009029">
    <property type="entry name" value="HMG_CoA_Rdtase_sub-bd_dom_sf"/>
</dbReference>
<evidence type="ECO:0000259" key="11">
    <source>
        <dbReference type="PROSITE" id="PS50156"/>
    </source>
</evidence>
<dbReference type="PROSITE" id="PS00318">
    <property type="entry name" value="HMG_COA_REDUCTASE_2"/>
    <property type="match status" value="1"/>
</dbReference>
<feature type="compositionally biased region" description="Low complexity" evidence="10">
    <location>
        <begin position="692"/>
        <end position="704"/>
    </location>
</feature>
<dbReference type="SUPFAM" id="SSF56542">
    <property type="entry name" value="Substrate-binding domain of HMG-CoA reductase"/>
    <property type="match status" value="1"/>
</dbReference>
<reference evidence="12" key="1">
    <citation type="submission" date="2023-03" db="EMBL/GenBank/DDBJ databases">
        <title>Massive genome expansion in bonnet fungi (Mycena s.s.) driven by repeated elements and novel gene families across ecological guilds.</title>
        <authorList>
            <consortium name="Lawrence Berkeley National Laboratory"/>
            <person name="Harder C.B."/>
            <person name="Miyauchi S."/>
            <person name="Viragh M."/>
            <person name="Kuo A."/>
            <person name="Thoen E."/>
            <person name="Andreopoulos B."/>
            <person name="Lu D."/>
            <person name="Skrede I."/>
            <person name="Drula E."/>
            <person name="Henrissat B."/>
            <person name="Morin E."/>
            <person name="Kohler A."/>
            <person name="Barry K."/>
            <person name="LaButti K."/>
            <person name="Morin E."/>
            <person name="Salamov A."/>
            <person name="Lipzen A."/>
            <person name="Mereny Z."/>
            <person name="Hegedus B."/>
            <person name="Baldrian P."/>
            <person name="Stursova M."/>
            <person name="Weitz H."/>
            <person name="Taylor A."/>
            <person name="Grigoriev I.V."/>
            <person name="Nagy L.G."/>
            <person name="Martin F."/>
            <person name="Kauserud H."/>
        </authorList>
    </citation>
    <scope>NUCLEOTIDE SEQUENCE</scope>
    <source>
        <strain evidence="12">CBHHK188m</strain>
    </source>
</reference>
<evidence type="ECO:0000313" key="12">
    <source>
        <dbReference type="EMBL" id="KAJ7768621.1"/>
    </source>
</evidence>
<evidence type="ECO:0000313" key="13">
    <source>
        <dbReference type="Proteomes" id="UP001215280"/>
    </source>
</evidence>
<dbReference type="InterPro" id="IPR009023">
    <property type="entry name" value="HMG_CoA_Rdtase_NAD(P)-bd_sf"/>
</dbReference>
<feature type="region of interest" description="Disordered" evidence="10">
    <location>
        <begin position="586"/>
        <end position="616"/>
    </location>
</feature>
<keyword evidence="6 9" id="KW-1133">Transmembrane helix</keyword>
<feature type="transmembrane region" description="Helical" evidence="9">
    <location>
        <begin position="313"/>
        <end position="330"/>
    </location>
</feature>
<feature type="transmembrane region" description="Helical" evidence="9">
    <location>
        <begin position="336"/>
        <end position="361"/>
    </location>
</feature>
<comment type="catalytic activity">
    <reaction evidence="9">
        <text>(R)-mevalonate + 2 NADP(+) + CoA = (3S)-3-hydroxy-3-methylglutaryl-CoA + 2 NADPH + 2 H(+)</text>
        <dbReference type="Rhea" id="RHEA:15989"/>
        <dbReference type="ChEBI" id="CHEBI:15378"/>
        <dbReference type="ChEBI" id="CHEBI:36464"/>
        <dbReference type="ChEBI" id="CHEBI:43074"/>
        <dbReference type="ChEBI" id="CHEBI:57287"/>
        <dbReference type="ChEBI" id="CHEBI:57783"/>
        <dbReference type="ChEBI" id="CHEBI:58349"/>
        <dbReference type="EC" id="1.1.1.34"/>
    </reaction>
</comment>
<feature type="transmembrane region" description="Helical" evidence="9">
    <location>
        <begin position="213"/>
        <end position="237"/>
    </location>
</feature>
<dbReference type="Gene3D" id="1.10.3270.10">
    <property type="entry name" value="HMGR, N-terminal domain"/>
    <property type="match status" value="1"/>
</dbReference>
<dbReference type="InterPro" id="IPR002202">
    <property type="entry name" value="HMG_CoA_Rdtase"/>
</dbReference>
<dbReference type="FunFam" id="3.90.770.10:FF:000001">
    <property type="entry name" value="3-hydroxy-3-methylglutaryl coenzyme A reductase"/>
    <property type="match status" value="1"/>
</dbReference>
<dbReference type="Gene3D" id="3.90.770.10">
    <property type="entry name" value="3-hydroxy-3-methylglutaryl-coenzyme A Reductase, Chain A, domain 2"/>
    <property type="match status" value="1"/>
</dbReference>
<dbReference type="InterPro" id="IPR004554">
    <property type="entry name" value="HMG_CoA_Rdtase_eu_arc"/>
</dbReference>
<feature type="compositionally biased region" description="Basic residues" evidence="10">
    <location>
        <begin position="674"/>
        <end position="687"/>
    </location>
</feature>
<evidence type="ECO:0000256" key="10">
    <source>
        <dbReference type="SAM" id="MobiDB-lite"/>
    </source>
</evidence>
<evidence type="ECO:0000256" key="2">
    <source>
        <dbReference type="ARBA" id="ARBA00007661"/>
    </source>
</evidence>
<gene>
    <name evidence="12" type="ORF">DFH07DRAFT_299941</name>
</gene>
<keyword evidence="3 9" id="KW-0812">Transmembrane</keyword>
<dbReference type="PANTHER" id="PTHR10572:SF24">
    <property type="entry name" value="3-HYDROXY-3-METHYLGLUTARYL-COENZYME A REDUCTASE"/>
    <property type="match status" value="1"/>
</dbReference>